<reference evidence="2" key="2">
    <citation type="submission" date="2013-10" db="EMBL/GenBank/DDBJ databases">
        <authorList>
            <person name="Aslett M."/>
        </authorList>
    </citation>
    <scope>NUCLEOTIDE SEQUENCE [LARGE SCALE GENOMIC DNA]</scope>
    <source>
        <strain evidence="2">Houghton</strain>
    </source>
</reference>
<dbReference type="GeneID" id="25470878"/>
<organism evidence="2 3">
    <name type="scientific">Eimeria necatrix</name>
    <dbReference type="NCBI Taxonomy" id="51315"/>
    <lineage>
        <taxon>Eukaryota</taxon>
        <taxon>Sar</taxon>
        <taxon>Alveolata</taxon>
        <taxon>Apicomplexa</taxon>
        <taxon>Conoidasida</taxon>
        <taxon>Coccidia</taxon>
        <taxon>Eucoccidiorida</taxon>
        <taxon>Eimeriorina</taxon>
        <taxon>Eimeriidae</taxon>
        <taxon>Eimeria</taxon>
    </lineage>
</organism>
<feature type="region of interest" description="Disordered" evidence="1">
    <location>
        <begin position="1"/>
        <end position="40"/>
    </location>
</feature>
<evidence type="ECO:0000313" key="2">
    <source>
        <dbReference type="EMBL" id="CDJ65292.1"/>
    </source>
</evidence>
<evidence type="ECO:0000313" key="3">
    <source>
        <dbReference type="Proteomes" id="UP000030754"/>
    </source>
</evidence>
<sequence length="138" mass="15573">MKVTVAPTGSTAPLQTLRKSKSATGKSRCGSLAGGQKRDRVKEYMEEKFYEQFQPKRDLKSRLRKLSLDKDTLRRAQGNYRRKLPTAEPASSNSGKLEAKTKPKSAKKRKTKTKGRRQPPPKTTEEICAMVLSHVRDI</sequence>
<dbReference type="EMBL" id="HG723122">
    <property type="protein sequence ID" value="CDJ65292.1"/>
    <property type="molecule type" value="Genomic_DNA"/>
</dbReference>
<dbReference type="Proteomes" id="UP000030754">
    <property type="component" value="Unassembled WGS sequence"/>
</dbReference>
<dbReference type="AlphaFoldDB" id="U6MM16"/>
<dbReference type="OrthoDB" id="354431at2759"/>
<gene>
    <name evidence="2" type="ORF">ENH_00006880</name>
</gene>
<name>U6MM16_9EIME</name>
<reference evidence="2" key="1">
    <citation type="submission" date="2013-10" db="EMBL/GenBank/DDBJ databases">
        <title>Genomic analysis of the causative agents of coccidiosis in chickens.</title>
        <authorList>
            <person name="Reid A.J."/>
            <person name="Blake D."/>
            <person name="Billington K."/>
            <person name="Browne H."/>
            <person name="Dunn M."/>
            <person name="Hung S."/>
            <person name="Kawahara F."/>
            <person name="Miranda-Saavedra D."/>
            <person name="Mourier T."/>
            <person name="Nagra H."/>
            <person name="Otto T.D."/>
            <person name="Rawlings N."/>
            <person name="Sanchez A."/>
            <person name="Sanders M."/>
            <person name="Subramaniam C."/>
            <person name="Tay Y."/>
            <person name="Dear P."/>
            <person name="Doerig C."/>
            <person name="Gruber A."/>
            <person name="Parkinson J."/>
            <person name="Shirley M."/>
            <person name="Wan K.L."/>
            <person name="Berriman M."/>
            <person name="Tomley F."/>
            <person name="Pain A."/>
        </authorList>
    </citation>
    <scope>NUCLEOTIDE SEQUENCE [LARGE SCALE GENOMIC DNA]</scope>
    <source>
        <strain evidence="2">Houghton</strain>
    </source>
</reference>
<dbReference type="VEuPathDB" id="ToxoDB:ENH_00006880"/>
<protein>
    <submittedName>
        <fullName evidence="2">Uncharacterized protein</fullName>
    </submittedName>
</protein>
<evidence type="ECO:0000256" key="1">
    <source>
        <dbReference type="SAM" id="MobiDB-lite"/>
    </source>
</evidence>
<proteinExistence type="predicted"/>
<keyword evidence="3" id="KW-1185">Reference proteome</keyword>
<accession>U6MM16</accession>
<feature type="compositionally biased region" description="Basic residues" evidence="1">
    <location>
        <begin position="102"/>
        <end position="119"/>
    </location>
</feature>
<feature type="region of interest" description="Disordered" evidence="1">
    <location>
        <begin position="66"/>
        <end position="126"/>
    </location>
</feature>
<dbReference type="RefSeq" id="XP_013433759.1">
    <property type="nucleotide sequence ID" value="XM_013578305.1"/>
</dbReference>